<protein>
    <submittedName>
        <fullName evidence="2">Uncharacterized protein</fullName>
    </submittedName>
</protein>
<keyword evidence="1" id="KW-1133">Transmembrane helix</keyword>
<dbReference type="EMBL" id="JACIJG010000005">
    <property type="protein sequence ID" value="MBB5701946.1"/>
    <property type="molecule type" value="Genomic_DNA"/>
</dbReference>
<feature type="transmembrane region" description="Helical" evidence="1">
    <location>
        <begin position="72"/>
        <end position="94"/>
    </location>
</feature>
<feature type="transmembrane region" description="Helical" evidence="1">
    <location>
        <begin position="114"/>
        <end position="138"/>
    </location>
</feature>
<accession>A0A7W9AWY5</accession>
<gene>
    <name evidence="2" type="ORF">FHS76_001808</name>
</gene>
<feature type="transmembrane region" description="Helical" evidence="1">
    <location>
        <begin position="30"/>
        <end position="51"/>
    </location>
</feature>
<evidence type="ECO:0000313" key="3">
    <source>
        <dbReference type="Proteomes" id="UP000555546"/>
    </source>
</evidence>
<keyword evidence="3" id="KW-1185">Reference proteome</keyword>
<keyword evidence="1" id="KW-0472">Membrane</keyword>
<proteinExistence type="predicted"/>
<reference evidence="2 3" key="1">
    <citation type="submission" date="2020-08" db="EMBL/GenBank/DDBJ databases">
        <title>Genomic Encyclopedia of Type Strains, Phase IV (KMG-IV): sequencing the most valuable type-strain genomes for metagenomic binning, comparative biology and taxonomic classification.</title>
        <authorList>
            <person name="Goeker M."/>
        </authorList>
    </citation>
    <scope>NUCLEOTIDE SEQUENCE [LARGE SCALE GENOMIC DNA]</scope>
    <source>
        <strain evidence="2 3">DSM 26944</strain>
    </source>
</reference>
<sequence>MGLMVLGWAFFGFIYFKVGFEATTSTGISVMAAFLLAITLTAMVFCAAGVYDTKLSATGHIQTRWGRFKRNIFYFFLFSASFVLISRIIIFGFSNDLSNEIGFYRRSIGVLPKNYFNAGFVASLLLTIFPIFFHFMAFQYPRRNRDLD</sequence>
<dbReference type="RefSeq" id="WP_183650925.1">
    <property type="nucleotide sequence ID" value="NZ_JACIJG010000005.1"/>
</dbReference>
<keyword evidence="1" id="KW-0812">Transmembrane</keyword>
<evidence type="ECO:0000313" key="2">
    <source>
        <dbReference type="EMBL" id="MBB5701946.1"/>
    </source>
</evidence>
<name>A0A7W9AWY5_9HYPH</name>
<dbReference type="Proteomes" id="UP000555546">
    <property type="component" value="Unassembled WGS sequence"/>
</dbReference>
<dbReference type="AlphaFoldDB" id="A0A7W9AWY5"/>
<organism evidence="2 3">
    <name type="scientific">Brucella daejeonensis</name>
    <dbReference type="NCBI Taxonomy" id="659015"/>
    <lineage>
        <taxon>Bacteria</taxon>
        <taxon>Pseudomonadati</taxon>
        <taxon>Pseudomonadota</taxon>
        <taxon>Alphaproteobacteria</taxon>
        <taxon>Hyphomicrobiales</taxon>
        <taxon>Brucellaceae</taxon>
        <taxon>Brucella/Ochrobactrum group</taxon>
        <taxon>Brucella</taxon>
    </lineage>
</organism>
<comment type="caution">
    <text evidence="2">The sequence shown here is derived from an EMBL/GenBank/DDBJ whole genome shotgun (WGS) entry which is preliminary data.</text>
</comment>
<evidence type="ECO:0000256" key="1">
    <source>
        <dbReference type="SAM" id="Phobius"/>
    </source>
</evidence>